<dbReference type="PROSITE" id="PS50111">
    <property type="entry name" value="CHEMOTAXIS_TRANSDUC_2"/>
    <property type="match status" value="1"/>
</dbReference>
<keyword evidence="1" id="KW-0145">Chemotaxis</keyword>
<evidence type="ECO:0000313" key="8">
    <source>
        <dbReference type="EMBL" id="MBC3887584.1"/>
    </source>
</evidence>
<keyword evidence="9" id="KW-1185">Reference proteome</keyword>
<evidence type="ECO:0000256" key="5">
    <source>
        <dbReference type="SAM" id="Phobius"/>
    </source>
</evidence>
<dbReference type="AlphaFoldDB" id="A0A923KNY6"/>
<organism evidence="8 9">
    <name type="scientific">Acetobacterium paludosum</name>
    <dbReference type="NCBI Taxonomy" id="52693"/>
    <lineage>
        <taxon>Bacteria</taxon>
        <taxon>Bacillati</taxon>
        <taxon>Bacillota</taxon>
        <taxon>Clostridia</taxon>
        <taxon>Eubacteriales</taxon>
        <taxon>Eubacteriaceae</taxon>
        <taxon>Acetobacterium</taxon>
    </lineage>
</organism>
<dbReference type="CDD" id="cd11386">
    <property type="entry name" value="MCP_signal"/>
    <property type="match status" value="1"/>
</dbReference>
<name>A0A923KNY6_9FIRM</name>
<dbReference type="Pfam" id="PF00672">
    <property type="entry name" value="HAMP"/>
    <property type="match status" value="1"/>
</dbReference>
<dbReference type="SMART" id="SM00283">
    <property type="entry name" value="MA"/>
    <property type="match status" value="1"/>
</dbReference>
<evidence type="ECO:0000256" key="2">
    <source>
        <dbReference type="ARBA" id="ARBA00029447"/>
    </source>
</evidence>
<dbReference type="InterPro" id="IPR004089">
    <property type="entry name" value="MCPsignal_dom"/>
</dbReference>
<dbReference type="InterPro" id="IPR003660">
    <property type="entry name" value="HAMP_dom"/>
</dbReference>
<dbReference type="InterPro" id="IPR024478">
    <property type="entry name" value="HlyB_4HB_MCP"/>
</dbReference>
<feature type="region of interest" description="Disordered" evidence="4">
    <location>
        <begin position="874"/>
        <end position="903"/>
    </location>
</feature>
<dbReference type="Pfam" id="PF12729">
    <property type="entry name" value="4HB_MCP_1"/>
    <property type="match status" value="1"/>
</dbReference>
<feature type="domain" description="HAMP" evidence="7">
    <location>
        <begin position="215"/>
        <end position="267"/>
    </location>
</feature>
<dbReference type="GO" id="GO:0004888">
    <property type="term" value="F:transmembrane signaling receptor activity"/>
    <property type="evidence" value="ECO:0007669"/>
    <property type="project" value="TreeGrafter"/>
</dbReference>
<accession>A0A923KNY6</accession>
<gene>
    <name evidence="8" type="ORF">GH810_04600</name>
</gene>
<proteinExistence type="inferred from homology"/>
<reference evidence="8" key="2">
    <citation type="submission" date="2020-10" db="EMBL/GenBank/DDBJ databases">
        <title>Comparative genomics of the Acetobacterium genus.</title>
        <authorList>
            <person name="Marshall C."/>
            <person name="May H."/>
            <person name="Norman S."/>
        </authorList>
    </citation>
    <scope>NUCLEOTIDE SEQUENCE</scope>
    <source>
        <strain evidence="8">DER-2019</strain>
    </source>
</reference>
<dbReference type="InterPro" id="IPR047347">
    <property type="entry name" value="YvaQ-like_sensor"/>
</dbReference>
<dbReference type="CDD" id="cd06225">
    <property type="entry name" value="HAMP"/>
    <property type="match status" value="1"/>
</dbReference>
<dbReference type="RefSeq" id="WP_148566581.1">
    <property type="nucleotide sequence ID" value="NZ_RXYA01000005.1"/>
</dbReference>
<evidence type="ECO:0000256" key="4">
    <source>
        <dbReference type="SAM" id="MobiDB-lite"/>
    </source>
</evidence>
<dbReference type="CDD" id="cd19411">
    <property type="entry name" value="MCP2201-like_sensor"/>
    <property type="match status" value="1"/>
</dbReference>
<dbReference type="InterPro" id="IPR051310">
    <property type="entry name" value="MCP_chemotaxis"/>
</dbReference>
<dbReference type="SUPFAM" id="SSF158472">
    <property type="entry name" value="HAMP domain-like"/>
    <property type="match status" value="1"/>
</dbReference>
<dbReference type="Gene3D" id="6.10.340.10">
    <property type="match status" value="1"/>
</dbReference>
<dbReference type="SUPFAM" id="SSF58104">
    <property type="entry name" value="Methyl-accepting chemotaxis protein (MCP) signaling domain"/>
    <property type="match status" value="1"/>
</dbReference>
<dbReference type="SMART" id="SM00304">
    <property type="entry name" value="HAMP"/>
    <property type="match status" value="4"/>
</dbReference>
<dbReference type="OrthoDB" id="9814363at2"/>
<dbReference type="PANTHER" id="PTHR43531">
    <property type="entry name" value="PROTEIN ICFG"/>
    <property type="match status" value="1"/>
</dbReference>
<comment type="similarity">
    <text evidence="2">Belongs to the methyl-accepting chemotaxis (MCP) protein family.</text>
</comment>
<reference evidence="8" key="1">
    <citation type="submission" date="2019-10" db="EMBL/GenBank/DDBJ databases">
        <authorList>
            <person name="Ross D.E."/>
            <person name="Gulliver D."/>
        </authorList>
    </citation>
    <scope>NUCLEOTIDE SEQUENCE</scope>
    <source>
        <strain evidence="8">DER-2019</strain>
    </source>
</reference>
<dbReference type="EMBL" id="WJBD01000004">
    <property type="protein sequence ID" value="MBC3887584.1"/>
    <property type="molecule type" value="Genomic_DNA"/>
</dbReference>
<comment type="caution">
    <text evidence="8">The sequence shown here is derived from an EMBL/GenBank/DDBJ whole genome shotgun (WGS) entry which is preliminary data.</text>
</comment>
<evidence type="ECO:0000259" key="7">
    <source>
        <dbReference type="PROSITE" id="PS50885"/>
    </source>
</evidence>
<dbReference type="Pfam" id="PF00015">
    <property type="entry name" value="MCPsignal"/>
    <property type="match status" value="1"/>
</dbReference>
<dbReference type="GO" id="GO:0005886">
    <property type="term" value="C:plasma membrane"/>
    <property type="evidence" value="ECO:0007669"/>
    <property type="project" value="TreeGrafter"/>
</dbReference>
<dbReference type="GO" id="GO:0006935">
    <property type="term" value="P:chemotaxis"/>
    <property type="evidence" value="ECO:0007669"/>
    <property type="project" value="UniProtKB-KW"/>
</dbReference>
<dbReference type="GO" id="GO:0007165">
    <property type="term" value="P:signal transduction"/>
    <property type="evidence" value="ECO:0007669"/>
    <property type="project" value="UniProtKB-KW"/>
</dbReference>
<dbReference type="PROSITE" id="PS50885">
    <property type="entry name" value="HAMP"/>
    <property type="match status" value="2"/>
</dbReference>
<keyword evidence="3" id="KW-0807">Transducer</keyword>
<feature type="transmembrane region" description="Helical" evidence="5">
    <location>
        <begin position="193"/>
        <end position="221"/>
    </location>
</feature>
<sequence>MQLFYNMKIRAKLVLGFVLVALISGIVGIVGIVNINSLNTSGTELYENMTVPISDVGVISASFQRMRVNVRDMILEDNPEQIKVAADKVAIRNEEIDTATADFEKSIDSDEMRTAYDEFIASRKAVAEQFEVVKILATQNLDDEATALMSDNASFEKASNIEQDAISKLVPMKLEAAGVKEASNTAQATSSTIVMIIITIIVIIGAIGLGLFLSSIISIPLKKAVNMIKDMSKGHLGTRLNMNTKDEIGEMAIAMDNFADDLQTITIGTLERISNGDVSSTIEITDEQDEIKPALKKTIDSIRGLVAEASMLSQAAVNGNLDTRGNASVFNGGFKEIVEGVNNTLDALVGPLNTTADYINRIGKGEIPPKVNKISYGDFNTIKNNINACIDGLEALQEGNRVLGKMSLNDYSEKVEGSYLGIYGEIADSINNVHTRLCRVVEISTHISEGDMQDLEILKNVGKRSENDHLIPSLVLMIEMIVMLVDETDEMARIAIEGNLNNRGDLSRFSGEYSKVIDGFNNTLDAITAPIQEASFVLNELSQGNLSSYMKGNYQGQNGKIKDDMNKTVEFLKRYVSEITATLEALGQGNMDQDITTEYLGDFLAIKNALNDITTNMSHTMNEINIAAGQVEIGARQISDGGQALSQGTTEQASAIQELTASIDEIANETKKNALNANKANELTVDVQSNAEVGNDQMKKMITAMDEINESSNNISKIIKVIDDIAFQTNILALNAAVEAARAGQHGKGFAVVAEEVRTLAARSAEAAKETTGLIEGSIGKVEVGTKIADDTAESLKVILNNVGIVADLVGNIAQASNDQASEIAQITQGIEQVSQVVQTNSATAEESAAASEELSGQAEMLKGMVDEFKLKEQNKKPLSGSSVSQPFKPIDNRPSKLINNRPSEPIIILDDMNADKY</sequence>
<keyword evidence="5" id="KW-0472">Membrane</keyword>
<dbReference type="PANTHER" id="PTHR43531:SF11">
    <property type="entry name" value="METHYL-ACCEPTING CHEMOTAXIS PROTEIN 3"/>
    <property type="match status" value="1"/>
</dbReference>
<evidence type="ECO:0000259" key="6">
    <source>
        <dbReference type="PROSITE" id="PS50111"/>
    </source>
</evidence>
<evidence type="ECO:0000256" key="1">
    <source>
        <dbReference type="ARBA" id="ARBA00022500"/>
    </source>
</evidence>
<dbReference type="Gene3D" id="1.20.120.1530">
    <property type="match status" value="2"/>
</dbReference>
<dbReference type="Gene3D" id="1.10.287.950">
    <property type="entry name" value="Methyl-accepting chemotaxis protein"/>
    <property type="match status" value="1"/>
</dbReference>
<protein>
    <submittedName>
        <fullName evidence="8">HAMP domain-containing protein</fullName>
    </submittedName>
</protein>
<evidence type="ECO:0000313" key="9">
    <source>
        <dbReference type="Proteomes" id="UP000616595"/>
    </source>
</evidence>
<keyword evidence="5" id="KW-0812">Transmembrane</keyword>
<feature type="domain" description="Methyl-accepting transducer" evidence="6">
    <location>
        <begin position="627"/>
        <end position="856"/>
    </location>
</feature>
<dbReference type="Pfam" id="PF18947">
    <property type="entry name" value="HAMP_2"/>
    <property type="match status" value="3"/>
</dbReference>
<feature type="domain" description="HAMP" evidence="7">
    <location>
        <begin position="570"/>
        <end position="622"/>
    </location>
</feature>
<evidence type="ECO:0000256" key="3">
    <source>
        <dbReference type="PROSITE-ProRule" id="PRU00284"/>
    </source>
</evidence>
<dbReference type="FunFam" id="1.10.287.950:FF:000001">
    <property type="entry name" value="Methyl-accepting chemotaxis sensory transducer"/>
    <property type="match status" value="1"/>
</dbReference>
<dbReference type="Proteomes" id="UP000616595">
    <property type="component" value="Unassembled WGS sequence"/>
</dbReference>
<keyword evidence="5" id="KW-1133">Transmembrane helix</keyword>